<feature type="region of interest" description="Disordered" evidence="1">
    <location>
        <begin position="114"/>
        <end position="143"/>
    </location>
</feature>
<keyword evidence="3" id="KW-1185">Reference proteome</keyword>
<sequence>MHFVPPRRAQSQPQKLLPKPQKNGQEPFVHSTALGLLGASIRIQKSHQGSRPVSKAQSRSKPNDKQYVNSLQMHRVLPKAPHKYTVNCSLRTPILPLMPPSNVLNGFEQPREVPGKMLFPRNPSRSTRGGDELAKQKALYRSM</sequence>
<dbReference type="EMBL" id="JQGA01001206">
    <property type="protein sequence ID" value="KGO68353.1"/>
    <property type="molecule type" value="Genomic_DNA"/>
</dbReference>
<feature type="compositionally biased region" description="Low complexity" evidence="1">
    <location>
        <begin position="12"/>
        <end position="22"/>
    </location>
</feature>
<name>A0A0A2KN05_PENIT</name>
<dbReference type="HOGENOM" id="CLU_1806861_0_0_1"/>
<feature type="compositionally biased region" description="Polar residues" evidence="1">
    <location>
        <begin position="46"/>
        <end position="65"/>
    </location>
</feature>
<dbReference type="OrthoDB" id="10499560at2759"/>
<protein>
    <submittedName>
        <fullName evidence="2">Uncharacterized protein</fullName>
    </submittedName>
</protein>
<accession>A0A0A2KN05</accession>
<dbReference type="AlphaFoldDB" id="A0A0A2KN05"/>
<proteinExistence type="predicted"/>
<reference evidence="2 3" key="1">
    <citation type="journal article" date="2015" name="Mol. Plant Microbe Interact.">
        <title>Genome, transcriptome, and functional analyses of Penicillium expansum provide new insights into secondary metabolism and pathogenicity.</title>
        <authorList>
            <person name="Ballester A.R."/>
            <person name="Marcet-Houben M."/>
            <person name="Levin E."/>
            <person name="Sela N."/>
            <person name="Selma-Lazaro C."/>
            <person name="Carmona L."/>
            <person name="Wisniewski M."/>
            <person name="Droby S."/>
            <person name="Gonzalez-Candelas L."/>
            <person name="Gabaldon T."/>
        </authorList>
    </citation>
    <scope>NUCLEOTIDE SEQUENCE [LARGE SCALE GENOMIC DNA]</scope>
    <source>
        <strain evidence="2 3">PHI-1</strain>
    </source>
</reference>
<organism evidence="2 3">
    <name type="scientific">Penicillium italicum</name>
    <name type="common">Blue mold</name>
    <dbReference type="NCBI Taxonomy" id="40296"/>
    <lineage>
        <taxon>Eukaryota</taxon>
        <taxon>Fungi</taxon>
        <taxon>Dikarya</taxon>
        <taxon>Ascomycota</taxon>
        <taxon>Pezizomycotina</taxon>
        <taxon>Eurotiomycetes</taxon>
        <taxon>Eurotiomycetidae</taxon>
        <taxon>Eurotiales</taxon>
        <taxon>Aspergillaceae</taxon>
        <taxon>Penicillium</taxon>
    </lineage>
</organism>
<evidence type="ECO:0000313" key="3">
    <source>
        <dbReference type="Proteomes" id="UP000030104"/>
    </source>
</evidence>
<evidence type="ECO:0000256" key="1">
    <source>
        <dbReference type="SAM" id="MobiDB-lite"/>
    </source>
</evidence>
<feature type="region of interest" description="Disordered" evidence="1">
    <location>
        <begin position="1"/>
        <end position="27"/>
    </location>
</feature>
<comment type="caution">
    <text evidence="2">The sequence shown here is derived from an EMBL/GenBank/DDBJ whole genome shotgun (WGS) entry which is preliminary data.</text>
</comment>
<dbReference type="Proteomes" id="UP000030104">
    <property type="component" value="Unassembled WGS sequence"/>
</dbReference>
<gene>
    <name evidence="2" type="ORF">PITC_065280</name>
</gene>
<feature type="region of interest" description="Disordered" evidence="1">
    <location>
        <begin position="45"/>
        <end position="65"/>
    </location>
</feature>
<evidence type="ECO:0000313" key="2">
    <source>
        <dbReference type="EMBL" id="KGO68353.1"/>
    </source>
</evidence>